<keyword evidence="1 4" id="KW-0808">Transferase</keyword>
<keyword evidence="2 4" id="KW-0012">Acyltransferase</keyword>
<accession>A0A543AAY6</accession>
<dbReference type="PANTHER" id="PTHR43877">
    <property type="entry name" value="AMINOALKYLPHOSPHONATE N-ACETYLTRANSFERASE-RELATED-RELATED"/>
    <property type="match status" value="1"/>
</dbReference>
<comment type="caution">
    <text evidence="4">The sequence shown here is derived from an EMBL/GenBank/DDBJ whole genome shotgun (WGS) entry which is preliminary data.</text>
</comment>
<dbReference type="CDD" id="cd04301">
    <property type="entry name" value="NAT_SF"/>
    <property type="match status" value="1"/>
</dbReference>
<name>A0A543AAY6_9ACTN</name>
<dbReference type="Pfam" id="PF00583">
    <property type="entry name" value="Acetyltransf_1"/>
    <property type="match status" value="1"/>
</dbReference>
<dbReference type="EMBL" id="VFOV01000001">
    <property type="protein sequence ID" value="TQL69719.1"/>
    <property type="molecule type" value="Genomic_DNA"/>
</dbReference>
<proteinExistence type="predicted"/>
<evidence type="ECO:0000259" key="3">
    <source>
        <dbReference type="PROSITE" id="PS51186"/>
    </source>
</evidence>
<dbReference type="PANTHER" id="PTHR43877:SF2">
    <property type="entry name" value="AMINOALKYLPHOSPHONATE N-ACETYLTRANSFERASE-RELATED"/>
    <property type="match status" value="1"/>
</dbReference>
<dbReference type="InterPro" id="IPR016181">
    <property type="entry name" value="Acyl_CoA_acyltransferase"/>
</dbReference>
<dbReference type="Proteomes" id="UP000320209">
    <property type="component" value="Unassembled WGS sequence"/>
</dbReference>
<evidence type="ECO:0000313" key="4">
    <source>
        <dbReference type="EMBL" id="TQL69719.1"/>
    </source>
</evidence>
<protein>
    <submittedName>
        <fullName evidence="4">Putative GNAT family N-acyltransferase</fullName>
    </submittedName>
</protein>
<evidence type="ECO:0000256" key="1">
    <source>
        <dbReference type="ARBA" id="ARBA00022679"/>
    </source>
</evidence>
<reference evidence="4 5" key="1">
    <citation type="submission" date="2019-06" db="EMBL/GenBank/DDBJ databases">
        <title>Sequencing the genomes of 1000 actinobacteria strains.</title>
        <authorList>
            <person name="Klenk H.-P."/>
        </authorList>
    </citation>
    <scope>NUCLEOTIDE SEQUENCE [LARGE SCALE GENOMIC DNA]</scope>
    <source>
        <strain evidence="4 5">DSM 25218</strain>
    </source>
</reference>
<keyword evidence="5" id="KW-1185">Reference proteome</keyword>
<organism evidence="4 5">
    <name type="scientific">Nocardioides albertanoniae</name>
    <dbReference type="NCBI Taxonomy" id="1175486"/>
    <lineage>
        <taxon>Bacteria</taxon>
        <taxon>Bacillati</taxon>
        <taxon>Actinomycetota</taxon>
        <taxon>Actinomycetes</taxon>
        <taxon>Propionibacteriales</taxon>
        <taxon>Nocardioidaceae</taxon>
        <taxon>Nocardioides</taxon>
    </lineage>
</organism>
<dbReference type="InterPro" id="IPR050832">
    <property type="entry name" value="Bact_Acetyltransf"/>
</dbReference>
<evidence type="ECO:0000256" key="2">
    <source>
        <dbReference type="ARBA" id="ARBA00023315"/>
    </source>
</evidence>
<dbReference type="GO" id="GO:0016747">
    <property type="term" value="F:acyltransferase activity, transferring groups other than amino-acyl groups"/>
    <property type="evidence" value="ECO:0007669"/>
    <property type="project" value="InterPro"/>
</dbReference>
<evidence type="ECO:0000313" key="5">
    <source>
        <dbReference type="Proteomes" id="UP000320209"/>
    </source>
</evidence>
<dbReference type="InterPro" id="IPR000182">
    <property type="entry name" value="GNAT_dom"/>
</dbReference>
<dbReference type="AlphaFoldDB" id="A0A543AAY6"/>
<feature type="domain" description="N-acetyltransferase" evidence="3">
    <location>
        <begin position="26"/>
        <end position="173"/>
    </location>
</feature>
<dbReference type="PROSITE" id="PS51186">
    <property type="entry name" value="GNAT"/>
    <property type="match status" value="1"/>
</dbReference>
<sequence length="175" mass="18881">MWCLSCHIRNHCVHARVGGVTSELAFVISQVPVEETYPLRAKVLRNGGPPEAARLVGDDLPGVATYAARDVEGAVVGCVGLFPEPCPDLPDHPGEGWRIRGMATDDGLRGQGVGAQVLKAALDHVAAHGGGLVWCNARTTAARFYARHGFQEIGERWDDPEIGPHVRMWREVESG</sequence>
<dbReference type="Gene3D" id="3.40.630.30">
    <property type="match status" value="1"/>
</dbReference>
<dbReference type="OrthoDB" id="9796171at2"/>
<gene>
    <name evidence="4" type="ORF">FB381_3632</name>
</gene>
<dbReference type="SUPFAM" id="SSF55729">
    <property type="entry name" value="Acyl-CoA N-acyltransferases (Nat)"/>
    <property type="match status" value="1"/>
</dbReference>